<keyword evidence="1 6" id="KW-0963">Cytoplasm</keyword>
<dbReference type="GO" id="GO:0051082">
    <property type="term" value="F:unfolded protein binding"/>
    <property type="evidence" value="ECO:0007669"/>
    <property type="project" value="UniProtKB-UniRule"/>
</dbReference>
<dbReference type="NCBIfam" id="NF001033">
    <property type="entry name" value="PRK00114.1"/>
    <property type="match status" value="1"/>
</dbReference>
<keyword evidence="2 6" id="KW-0862">Zinc</keyword>
<dbReference type="InterPro" id="IPR016154">
    <property type="entry name" value="Heat_shock_Hsp33_C"/>
</dbReference>
<proteinExistence type="inferred from homology"/>
<dbReference type="EMBL" id="CACRUX010000006">
    <property type="protein sequence ID" value="VYT69530.1"/>
    <property type="molecule type" value="Genomic_DNA"/>
</dbReference>
<dbReference type="InterPro" id="IPR000397">
    <property type="entry name" value="Heat_shock_Hsp33"/>
</dbReference>
<dbReference type="Pfam" id="PF01430">
    <property type="entry name" value="HSP33"/>
    <property type="match status" value="1"/>
</dbReference>
<keyword evidence="4 6" id="KW-0143">Chaperone</keyword>
<dbReference type="PIRSF" id="PIRSF005261">
    <property type="entry name" value="Heat_shock_Hsp33"/>
    <property type="match status" value="1"/>
</dbReference>
<evidence type="ECO:0000256" key="6">
    <source>
        <dbReference type="HAMAP-Rule" id="MF_00117"/>
    </source>
</evidence>
<dbReference type="RefSeq" id="WP_021842100.1">
    <property type="nucleotide sequence ID" value="NZ_CACRUX010000006.1"/>
</dbReference>
<dbReference type="AlphaFoldDB" id="A0A6N2YVA3"/>
<dbReference type="OrthoDB" id="9776534at2"/>
<comment type="similarity">
    <text evidence="6">Belongs to the HSP33 family.</text>
</comment>
<evidence type="ECO:0000256" key="5">
    <source>
        <dbReference type="ARBA" id="ARBA00023284"/>
    </source>
</evidence>
<dbReference type="GeneID" id="91963213"/>
<protein>
    <recommendedName>
        <fullName evidence="6">33 kDa chaperonin</fullName>
    </recommendedName>
    <alternativeName>
        <fullName evidence="6">Heat shock protein 33 homolog</fullName>
        <shortName evidence="6">HSP33</shortName>
    </alternativeName>
</protein>
<comment type="PTM">
    <text evidence="6">Under oxidizing conditions two disulfide bonds are formed involving the reactive cysteines. Under reducing conditions zinc is bound to the reactive cysteines and the protein is inactive.</text>
</comment>
<name>A0A6N2YVA3_9FIRM</name>
<gene>
    <name evidence="6 7" type="primary">hslO</name>
    <name evidence="7" type="ORF">VRLFYP33_02463</name>
</gene>
<dbReference type="GO" id="GO:0042026">
    <property type="term" value="P:protein refolding"/>
    <property type="evidence" value="ECO:0007669"/>
    <property type="project" value="TreeGrafter"/>
</dbReference>
<evidence type="ECO:0000256" key="3">
    <source>
        <dbReference type="ARBA" id="ARBA00023157"/>
    </source>
</evidence>
<dbReference type="InterPro" id="IPR016153">
    <property type="entry name" value="Heat_shock_Hsp33_N"/>
</dbReference>
<keyword evidence="3 6" id="KW-1015">Disulfide bond</keyword>
<dbReference type="SUPFAM" id="SSF118352">
    <property type="entry name" value="HSP33 redox switch-like"/>
    <property type="match status" value="1"/>
</dbReference>
<organism evidence="7">
    <name type="scientific">Veillonella ratti</name>
    <dbReference type="NCBI Taxonomy" id="103892"/>
    <lineage>
        <taxon>Bacteria</taxon>
        <taxon>Bacillati</taxon>
        <taxon>Bacillota</taxon>
        <taxon>Negativicutes</taxon>
        <taxon>Veillonellales</taxon>
        <taxon>Veillonellaceae</taxon>
        <taxon>Veillonella</taxon>
    </lineage>
</organism>
<dbReference type="CDD" id="cd00498">
    <property type="entry name" value="Hsp33"/>
    <property type="match status" value="1"/>
</dbReference>
<dbReference type="HAMAP" id="MF_00117">
    <property type="entry name" value="HslO"/>
    <property type="match status" value="1"/>
</dbReference>
<keyword evidence="5 6" id="KW-0676">Redox-active center</keyword>
<feature type="disulfide bond" description="Redox-active" evidence="6">
    <location>
        <begin position="267"/>
        <end position="270"/>
    </location>
</feature>
<evidence type="ECO:0000313" key="7">
    <source>
        <dbReference type="EMBL" id="VYT69530.1"/>
    </source>
</evidence>
<dbReference type="PANTHER" id="PTHR30111:SF1">
    <property type="entry name" value="33 KDA CHAPERONIN"/>
    <property type="match status" value="1"/>
</dbReference>
<evidence type="ECO:0000256" key="2">
    <source>
        <dbReference type="ARBA" id="ARBA00022833"/>
    </source>
</evidence>
<feature type="disulfide bond" description="Redox-active" evidence="6">
    <location>
        <begin position="235"/>
        <end position="237"/>
    </location>
</feature>
<reference evidence="7" key="1">
    <citation type="submission" date="2019-11" db="EMBL/GenBank/DDBJ databases">
        <authorList>
            <person name="Feng L."/>
        </authorList>
    </citation>
    <scope>NUCLEOTIDE SEQUENCE</scope>
    <source>
        <strain evidence="7">VrattiLFYP33</strain>
    </source>
</reference>
<dbReference type="GO" id="GO:0044183">
    <property type="term" value="F:protein folding chaperone"/>
    <property type="evidence" value="ECO:0007669"/>
    <property type="project" value="TreeGrafter"/>
</dbReference>
<sequence>MDFIRRYTTKEGVRMAFAVTTDTVEEARVRHDLSPVATAALGRTMTGALLMAGDFKNEENVSLRLNGKGPLGVVHVDAFSDNTVRGYVDNPHVEVPLKYAGKLDVGAAVGHDGEVQVTRFTKLRQDYTSQSPMQTGEVAEDLAYYLYTSEQIPATISLGVLVNTDRTTKAAGGFLVQALPDATDEALAQVEANINELGPISHYLEAHPNGEGLVEKVLAGLTCEQVYEGDVAFKCTCSRERFEQILATLQPADKEELLEDETTELVCHYCNEKYQFSRDELKQIFAEASRNDGAAH</sequence>
<dbReference type="PANTHER" id="PTHR30111">
    <property type="entry name" value="33 KDA CHAPERONIN"/>
    <property type="match status" value="1"/>
</dbReference>
<comment type="subcellular location">
    <subcellularLocation>
        <location evidence="6">Cytoplasm</location>
    </subcellularLocation>
</comment>
<evidence type="ECO:0000256" key="4">
    <source>
        <dbReference type="ARBA" id="ARBA00023186"/>
    </source>
</evidence>
<accession>A0A6N2YVA3</accession>
<dbReference type="Gene3D" id="3.55.30.10">
    <property type="entry name" value="Hsp33 domain"/>
    <property type="match status" value="1"/>
</dbReference>
<dbReference type="GO" id="GO:0005737">
    <property type="term" value="C:cytoplasm"/>
    <property type="evidence" value="ECO:0007669"/>
    <property type="project" value="UniProtKB-SubCell"/>
</dbReference>
<comment type="function">
    <text evidence="6">Redox regulated molecular chaperone. Protects both thermally unfolding and oxidatively damaged proteins from irreversible aggregation. Plays an important role in the bacterial defense system toward oxidative stress.</text>
</comment>
<evidence type="ECO:0000256" key="1">
    <source>
        <dbReference type="ARBA" id="ARBA00022490"/>
    </source>
</evidence>
<dbReference type="Gene3D" id="3.90.1280.10">
    <property type="entry name" value="HSP33 redox switch-like"/>
    <property type="match status" value="1"/>
</dbReference>
<dbReference type="SUPFAM" id="SSF64397">
    <property type="entry name" value="Hsp33 domain"/>
    <property type="match status" value="1"/>
</dbReference>